<gene>
    <name evidence="1" type="ORF">DFH08DRAFT_1051265</name>
</gene>
<dbReference type="Proteomes" id="UP001218218">
    <property type="component" value="Unassembled WGS sequence"/>
</dbReference>
<dbReference type="Gene3D" id="1.10.1870.10">
    <property type="entry name" value="Domain 3, Saccharopine reductase"/>
    <property type="match status" value="1"/>
</dbReference>
<reference evidence="1" key="1">
    <citation type="submission" date="2023-03" db="EMBL/GenBank/DDBJ databases">
        <title>Massive genome expansion in bonnet fungi (Mycena s.s.) driven by repeated elements and novel gene families across ecological guilds.</title>
        <authorList>
            <consortium name="Lawrence Berkeley National Laboratory"/>
            <person name="Harder C.B."/>
            <person name="Miyauchi S."/>
            <person name="Viragh M."/>
            <person name="Kuo A."/>
            <person name="Thoen E."/>
            <person name="Andreopoulos B."/>
            <person name="Lu D."/>
            <person name="Skrede I."/>
            <person name="Drula E."/>
            <person name="Henrissat B."/>
            <person name="Morin E."/>
            <person name="Kohler A."/>
            <person name="Barry K."/>
            <person name="LaButti K."/>
            <person name="Morin E."/>
            <person name="Salamov A."/>
            <person name="Lipzen A."/>
            <person name="Mereny Z."/>
            <person name="Hegedus B."/>
            <person name="Baldrian P."/>
            <person name="Stursova M."/>
            <person name="Weitz H."/>
            <person name="Taylor A."/>
            <person name="Grigoriev I.V."/>
            <person name="Nagy L.G."/>
            <person name="Martin F."/>
            <person name="Kauserud H."/>
        </authorList>
    </citation>
    <scope>NUCLEOTIDE SEQUENCE</scope>
    <source>
        <strain evidence="1">CBHHK002</strain>
    </source>
</reference>
<proteinExistence type="predicted"/>
<name>A0AAD6Z4L1_9AGAR</name>
<accession>A0AAD6Z4L1</accession>
<keyword evidence="2" id="KW-1185">Reference proteome</keyword>
<dbReference type="AlphaFoldDB" id="A0AAD6Z4L1"/>
<evidence type="ECO:0000313" key="2">
    <source>
        <dbReference type="Proteomes" id="UP001218218"/>
    </source>
</evidence>
<sequence>MRYIGYQVLVLRFYHLLKVTYRHAEFPERRIHQGGTRVSSASILCASLPWAMPLALDVATADPTALEVAVAAHDLVFSLVPYMHHAARRWNKPESDASVRVLTADDFTIPTRTYGYGATTSLTMSVNPRILPSQLEISVERRVEGTSDELSNTRLRGQPPRVQVLLVPARRAPHVPQLRILPRERRGHARRWCGPHGERTAVRHHVVRARARGVPKPRFCAVPRILPHSRGAHGPRGTLQYVGFAVFMAVLGKTRWLAADVKEWREATQRAVGASASDENALVARIKEVCAFPSDSESARIVSGMRWMGLFSPEKLVNDTVTHVAGADLMASAQMCTIKSSSLVLSLYIAAHEYQTSISLHLVSSPLANHPPLGASSRTG</sequence>
<dbReference type="EMBL" id="JARIHO010000087">
    <property type="protein sequence ID" value="KAJ7307741.1"/>
    <property type="molecule type" value="Genomic_DNA"/>
</dbReference>
<evidence type="ECO:0000313" key="1">
    <source>
        <dbReference type="EMBL" id="KAJ7307741.1"/>
    </source>
</evidence>
<comment type="caution">
    <text evidence="1">The sequence shown here is derived from an EMBL/GenBank/DDBJ whole genome shotgun (WGS) entry which is preliminary data.</text>
</comment>
<organism evidence="1 2">
    <name type="scientific">Mycena albidolilacea</name>
    <dbReference type="NCBI Taxonomy" id="1033008"/>
    <lineage>
        <taxon>Eukaryota</taxon>
        <taxon>Fungi</taxon>
        <taxon>Dikarya</taxon>
        <taxon>Basidiomycota</taxon>
        <taxon>Agaricomycotina</taxon>
        <taxon>Agaricomycetes</taxon>
        <taxon>Agaricomycetidae</taxon>
        <taxon>Agaricales</taxon>
        <taxon>Marasmiineae</taxon>
        <taxon>Mycenaceae</taxon>
        <taxon>Mycena</taxon>
    </lineage>
</organism>
<protein>
    <submittedName>
        <fullName evidence="1">Uncharacterized protein</fullName>
    </submittedName>
</protein>